<sequence length="248" mass="26276">MGGLGRVGALGEVQEPEGPDDGAHLPRGGRYPVARRAEPGGVDLGGDDEGGGVGPEVGEEEGERVHDDEAGLVALARPVVVGHGEADHEGGHHEEAHELDLEAADGVDEGDGEPVARHGAAERDQDLGPRDVEQLVQRAHRRRRRDPPDGAEDVLLEQVLRVVGDVQEEPRRRGADEVEPVPAHELPGEEAERRRRCVGLDGNHGLQIAGLLLGDLHVEHLGHVGRRGDLHVEHVGHVGRGALGVLGD</sequence>
<accession>A0A8R7RCY2</accession>
<feature type="compositionally biased region" description="Basic and acidic residues" evidence="1">
    <location>
        <begin position="84"/>
        <end position="100"/>
    </location>
</feature>
<name>A0A8R7RCY2_TRIUA</name>
<gene>
    <name evidence="2" type="primary">LOC125528442</name>
</gene>
<evidence type="ECO:0000256" key="1">
    <source>
        <dbReference type="SAM" id="MobiDB-lite"/>
    </source>
</evidence>
<feature type="compositionally biased region" description="Basic and acidic residues" evidence="1">
    <location>
        <begin position="114"/>
        <end position="132"/>
    </location>
</feature>
<feature type="region of interest" description="Disordered" evidence="1">
    <location>
        <begin position="1"/>
        <end position="132"/>
    </location>
</feature>
<reference evidence="3" key="1">
    <citation type="journal article" date="2013" name="Nature">
        <title>Draft genome of the wheat A-genome progenitor Triticum urartu.</title>
        <authorList>
            <person name="Ling H.Q."/>
            <person name="Zhao S."/>
            <person name="Liu D."/>
            <person name="Wang J."/>
            <person name="Sun H."/>
            <person name="Zhang C."/>
            <person name="Fan H."/>
            <person name="Li D."/>
            <person name="Dong L."/>
            <person name="Tao Y."/>
            <person name="Gao C."/>
            <person name="Wu H."/>
            <person name="Li Y."/>
            <person name="Cui Y."/>
            <person name="Guo X."/>
            <person name="Zheng S."/>
            <person name="Wang B."/>
            <person name="Yu K."/>
            <person name="Liang Q."/>
            <person name="Yang W."/>
            <person name="Lou X."/>
            <person name="Chen J."/>
            <person name="Feng M."/>
            <person name="Jian J."/>
            <person name="Zhang X."/>
            <person name="Luo G."/>
            <person name="Jiang Y."/>
            <person name="Liu J."/>
            <person name="Wang Z."/>
            <person name="Sha Y."/>
            <person name="Zhang B."/>
            <person name="Wu H."/>
            <person name="Tang D."/>
            <person name="Shen Q."/>
            <person name="Xue P."/>
            <person name="Zou S."/>
            <person name="Wang X."/>
            <person name="Liu X."/>
            <person name="Wang F."/>
            <person name="Yang Y."/>
            <person name="An X."/>
            <person name="Dong Z."/>
            <person name="Zhang K."/>
            <person name="Zhang X."/>
            <person name="Luo M.C."/>
            <person name="Dvorak J."/>
            <person name="Tong Y."/>
            <person name="Wang J."/>
            <person name="Yang H."/>
            <person name="Li Z."/>
            <person name="Wang D."/>
            <person name="Zhang A."/>
            <person name="Wang J."/>
        </authorList>
    </citation>
    <scope>NUCLEOTIDE SEQUENCE</scope>
    <source>
        <strain evidence="3">cv. G1812</strain>
    </source>
</reference>
<dbReference type="EnsemblPlants" id="TuG1812S0000840200.01.T01">
    <property type="protein sequence ID" value="TuG1812S0000840200.01.T01.s_cds16025"/>
    <property type="gene ID" value="TuG1812S0000840200.01"/>
</dbReference>
<proteinExistence type="predicted"/>
<dbReference type="Gramene" id="TuG1812S0000840200.01.T01">
    <property type="protein sequence ID" value="TuG1812S0000840200.01.T01.s_cds16025"/>
    <property type="gene ID" value="TuG1812S0000840200.01"/>
</dbReference>
<protein>
    <submittedName>
        <fullName evidence="2">Uncharacterized protein</fullName>
    </submittedName>
</protein>
<dbReference type="AlphaFoldDB" id="A0A8R7RCY2"/>
<dbReference type="Proteomes" id="UP000015106">
    <property type="component" value="Unassembled WGS sequence"/>
</dbReference>
<feature type="compositionally biased region" description="Acidic residues" evidence="1">
    <location>
        <begin position="101"/>
        <end position="112"/>
    </location>
</feature>
<organism evidence="2 3">
    <name type="scientific">Triticum urartu</name>
    <name type="common">Red wild einkorn</name>
    <name type="synonym">Crithodium urartu</name>
    <dbReference type="NCBI Taxonomy" id="4572"/>
    <lineage>
        <taxon>Eukaryota</taxon>
        <taxon>Viridiplantae</taxon>
        <taxon>Streptophyta</taxon>
        <taxon>Embryophyta</taxon>
        <taxon>Tracheophyta</taxon>
        <taxon>Spermatophyta</taxon>
        <taxon>Magnoliopsida</taxon>
        <taxon>Liliopsida</taxon>
        <taxon>Poales</taxon>
        <taxon>Poaceae</taxon>
        <taxon>BOP clade</taxon>
        <taxon>Pooideae</taxon>
        <taxon>Triticodae</taxon>
        <taxon>Triticeae</taxon>
        <taxon>Triticinae</taxon>
        <taxon>Triticum</taxon>
    </lineage>
</organism>
<keyword evidence="3" id="KW-1185">Reference proteome</keyword>
<evidence type="ECO:0000313" key="2">
    <source>
        <dbReference type="EnsemblPlants" id="TuG1812S0000840200.01.T01.s_cds16025"/>
    </source>
</evidence>
<reference evidence="2" key="2">
    <citation type="submission" date="2022-06" db="UniProtKB">
        <authorList>
            <consortium name="EnsemblPlants"/>
        </authorList>
    </citation>
    <scope>IDENTIFICATION</scope>
</reference>
<evidence type="ECO:0000313" key="3">
    <source>
        <dbReference type="Proteomes" id="UP000015106"/>
    </source>
</evidence>